<protein>
    <submittedName>
        <fullName evidence="1">Uncharacterized protein</fullName>
    </submittedName>
</protein>
<reference evidence="1 2" key="2">
    <citation type="submission" date="2013-11" db="EMBL/GenBank/DDBJ databases">
        <title>The Genome Sequence of Phytophthora parasitica INRA-310.</title>
        <authorList>
            <consortium name="The Broad Institute Genomics Platform"/>
            <person name="Russ C."/>
            <person name="Tyler B."/>
            <person name="Panabieres F."/>
            <person name="Shan W."/>
            <person name="Tripathy S."/>
            <person name="Grunwald N."/>
            <person name="Machado M."/>
            <person name="Johnson C.S."/>
            <person name="Arredondo F."/>
            <person name="Hong C."/>
            <person name="Coffey M."/>
            <person name="Young S.K."/>
            <person name="Zeng Q."/>
            <person name="Gargeya S."/>
            <person name="Fitzgerald M."/>
            <person name="Abouelleil A."/>
            <person name="Alvarado L."/>
            <person name="Chapman S.B."/>
            <person name="Gainer-Dewar J."/>
            <person name="Goldberg J."/>
            <person name="Griggs A."/>
            <person name="Gujja S."/>
            <person name="Hansen M."/>
            <person name="Howarth C."/>
            <person name="Imamovic A."/>
            <person name="Ireland A."/>
            <person name="Larimer J."/>
            <person name="McCowan C."/>
            <person name="Murphy C."/>
            <person name="Pearson M."/>
            <person name="Poon T.W."/>
            <person name="Priest M."/>
            <person name="Roberts A."/>
            <person name="Saif S."/>
            <person name="Shea T."/>
            <person name="Sykes S."/>
            <person name="Wortman J."/>
            <person name="Nusbaum C."/>
            <person name="Birren B."/>
        </authorList>
    </citation>
    <scope>NUCLEOTIDE SEQUENCE [LARGE SCALE GENOMIC DNA]</scope>
    <source>
        <strain evidence="1 2">INRA-310</strain>
    </source>
</reference>
<dbReference type="EMBL" id="KI669595">
    <property type="protein sequence ID" value="ETN06663.1"/>
    <property type="molecule type" value="Genomic_DNA"/>
</dbReference>
<dbReference type="VEuPathDB" id="FungiDB:PPTG_23333"/>
<dbReference type="GeneID" id="20191932"/>
<proteinExistence type="predicted"/>
<reference evidence="2" key="1">
    <citation type="submission" date="2011-12" db="EMBL/GenBank/DDBJ databases">
        <authorList>
            <consortium name="The Broad Institute Genome Sequencing Platform"/>
            <person name="Russ C."/>
            <person name="Tyler B."/>
            <person name="Panabieres F."/>
            <person name="Shan W."/>
            <person name="Tripathy S."/>
            <person name="Grunwald N."/>
            <person name="Machado M."/>
            <person name="Young S.K."/>
            <person name="Zeng Q."/>
            <person name="Gargeya S."/>
            <person name="Fitzgerald M."/>
            <person name="Haas B."/>
            <person name="Abouelleil A."/>
            <person name="Alvarado L."/>
            <person name="Arachchi H.M."/>
            <person name="Berlin A."/>
            <person name="Chapman S.B."/>
            <person name="Gearin G."/>
            <person name="Goldberg J."/>
            <person name="Griggs A."/>
            <person name="Gujja S."/>
            <person name="Hansen M."/>
            <person name="Heiman D."/>
            <person name="Howarth C."/>
            <person name="Larimer J."/>
            <person name="Lui A."/>
            <person name="MacDonald P.J.P."/>
            <person name="McCowen C."/>
            <person name="Montmayeur A."/>
            <person name="Murphy C."/>
            <person name="Neiman D."/>
            <person name="Pearson M."/>
            <person name="Priest M."/>
            <person name="Roberts A."/>
            <person name="Saif S."/>
            <person name="Shea T."/>
            <person name="Sisk P."/>
            <person name="Stolte C."/>
            <person name="Sykes S."/>
            <person name="Wortman J."/>
            <person name="Nusbaum C."/>
            <person name="Birren B."/>
        </authorList>
    </citation>
    <scope>NUCLEOTIDE SEQUENCE [LARGE SCALE GENOMIC DNA]</scope>
    <source>
        <strain evidence="2">INRA-310</strain>
    </source>
</reference>
<organism evidence="1 2">
    <name type="scientific">Phytophthora nicotianae (strain INRA-310)</name>
    <name type="common">Phytophthora parasitica</name>
    <dbReference type="NCBI Taxonomy" id="761204"/>
    <lineage>
        <taxon>Eukaryota</taxon>
        <taxon>Sar</taxon>
        <taxon>Stramenopiles</taxon>
        <taxon>Oomycota</taxon>
        <taxon>Peronosporomycetes</taxon>
        <taxon>Peronosporales</taxon>
        <taxon>Peronosporaceae</taxon>
        <taxon>Phytophthora</taxon>
    </lineage>
</organism>
<sequence length="35" mass="4118">MFEAVMCLKANRLFWDSKLISAALEYCNLHSNWVL</sequence>
<dbReference type="RefSeq" id="XP_008908155.1">
    <property type="nucleotide sequence ID" value="XM_008909907.1"/>
</dbReference>
<evidence type="ECO:0000313" key="1">
    <source>
        <dbReference type="EMBL" id="ETN06663.1"/>
    </source>
</evidence>
<gene>
    <name evidence="1" type="ORF">PPTG_23333</name>
</gene>
<dbReference type="AlphaFoldDB" id="W2Q0C0"/>
<accession>W2Q0C0</accession>
<name>W2Q0C0_PHYN3</name>
<evidence type="ECO:0000313" key="2">
    <source>
        <dbReference type="Proteomes" id="UP000018817"/>
    </source>
</evidence>
<dbReference type="Proteomes" id="UP000018817">
    <property type="component" value="Unassembled WGS sequence"/>
</dbReference>